<dbReference type="KEGG" id="mtp:Mthe_0760"/>
<proteinExistence type="predicted"/>
<keyword evidence="2" id="KW-1185">Reference proteome</keyword>
<dbReference type="AlphaFoldDB" id="A0B776"/>
<evidence type="ECO:0000313" key="1">
    <source>
        <dbReference type="EMBL" id="ABK14550.1"/>
    </source>
</evidence>
<dbReference type="Proteomes" id="UP000000674">
    <property type="component" value="Chromosome"/>
</dbReference>
<dbReference type="EMBL" id="CP000477">
    <property type="protein sequence ID" value="ABK14550.1"/>
    <property type="molecule type" value="Genomic_DNA"/>
</dbReference>
<gene>
    <name evidence="1" type="ordered locus">Mthe_0760</name>
</gene>
<dbReference type="OrthoDB" id="147481at2157"/>
<evidence type="ECO:0000313" key="2">
    <source>
        <dbReference type="Proteomes" id="UP000000674"/>
    </source>
</evidence>
<protein>
    <submittedName>
        <fullName evidence="1">Uncharacterized protein</fullName>
    </submittedName>
</protein>
<sequence>MYSDILTICWSIKEVNKNLSDREALVDYSVRYLKKACSRLGEMLVQIDSQSPGEEIAVKDRDGRERRFSLKEISKMLLDAKKVVEFNLIDNIESWARSKA</sequence>
<dbReference type="RefSeq" id="WP_011695946.1">
    <property type="nucleotide sequence ID" value="NC_008553.1"/>
</dbReference>
<name>A0B776_METTP</name>
<dbReference type="GeneID" id="4463278"/>
<organism evidence="1 2">
    <name type="scientific">Methanothrix thermoacetophila (strain DSM 6194 / JCM 14653 / NBRC 101360 / PT)</name>
    <name type="common">Methanosaeta thermophila</name>
    <dbReference type="NCBI Taxonomy" id="349307"/>
    <lineage>
        <taxon>Archaea</taxon>
        <taxon>Methanobacteriati</taxon>
        <taxon>Methanobacteriota</taxon>
        <taxon>Stenosarchaea group</taxon>
        <taxon>Methanomicrobia</taxon>
        <taxon>Methanotrichales</taxon>
        <taxon>Methanotrichaceae</taxon>
        <taxon>Methanothrix</taxon>
    </lineage>
</organism>
<dbReference type="HOGENOM" id="CLU_2271036_0_0_2"/>
<reference evidence="1 2" key="1">
    <citation type="submission" date="2006-10" db="EMBL/GenBank/DDBJ databases">
        <title>Complete sequence of Methanosaeta thermophila PT.</title>
        <authorList>
            <consortium name="US DOE Joint Genome Institute"/>
            <person name="Copeland A."/>
            <person name="Lucas S."/>
            <person name="Lapidus A."/>
            <person name="Barry K."/>
            <person name="Detter J.C."/>
            <person name="Glavina del Rio T."/>
            <person name="Hammon N."/>
            <person name="Israni S."/>
            <person name="Pitluck S."/>
            <person name="Chain P."/>
            <person name="Malfatti S."/>
            <person name="Shin M."/>
            <person name="Vergez L."/>
            <person name="Schmutz J."/>
            <person name="Larimer F."/>
            <person name="Land M."/>
            <person name="Hauser L."/>
            <person name="Kyrpides N."/>
            <person name="Kim E."/>
            <person name="Smith K.S."/>
            <person name="Ingram-Smith C."/>
            <person name="Richardson P."/>
        </authorList>
    </citation>
    <scope>NUCLEOTIDE SEQUENCE [LARGE SCALE GENOMIC DNA]</scope>
    <source>
        <strain evidence="2">DSM 6194 / JCM 14653 / NBRC 101360 / PT</strain>
    </source>
</reference>
<accession>A0B776</accession>